<dbReference type="EMBL" id="AUVB01000061">
    <property type="protein sequence ID" value="KGE03270.1"/>
    <property type="molecule type" value="Genomic_DNA"/>
</dbReference>
<dbReference type="Pfam" id="PF13469">
    <property type="entry name" value="Sulfotransfer_3"/>
    <property type="match status" value="1"/>
</dbReference>
<dbReference type="RefSeq" id="WP_052094814.1">
    <property type="nucleotide sequence ID" value="NZ_KN234784.1"/>
</dbReference>
<dbReference type="Pfam" id="PF14559">
    <property type="entry name" value="TPR_19"/>
    <property type="match status" value="1"/>
</dbReference>
<evidence type="ECO:0000313" key="3">
    <source>
        <dbReference type="Proteomes" id="UP000029640"/>
    </source>
</evidence>
<reference evidence="2 3" key="1">
    <citation type="journal article" date="2014" name="Genome Announc.">
        <title>Genome Sequence of Gammaproteobacterial Pseudohaliea rubra Type Strain DSM 19751, Isolated from Coastal Seawater of the Mediterranean Sea.</title>
        <authorList>
            <person name="Spring S."/>
            <person name="Fiebig A."/>
            <person name="Riedel T."/>
            <person name="Goker M."/>
            <person name="Klenk H.P."/>
        </authorList>
    </citation>
    <scope>NUCLEOTIDE SEQUENCE [LARGE SCALE GENOMIC DNA]</scope>
    <source>
        <strain evidence="2 3">DSM 19751</strain>
    </source>
</reference>
<dbReference type="InterPro" id="IPR026634">
    <property type="entry name" value="TPST-like"/>
</dbReference>
<dbReference type="SUPFAM" id="SSF48452">
    <property type="entry name" value="TPR-like"/>
    <property type="match status" value="1"/>
</dbReference>
<dbReference type="Gene3D" id="3.40.50.300">
    <property type="entry name" value="P-loop containing nucleotide triphosphate hydrolases"/>
    <property type="match status" value="1"/>
</dbReference>
<dbReference type="Pfam" id="PF13432">
    <property type="entry name" value="TPR_16"/>
    <property type="match status" value="1"/>
</dbReference>
<comment type="caution">
    <text evidence="2">The sequence shown here is derived from an EMBL/GenBank/DDBJ whole genome shotgun (WGS) entry which is preliminary data.</text>
</comment>
<dbReference type="PATRIC" id="fig|1265313.6.peg.2105"/>
<proteinExistence type="predicted"/>
<dbReference type="STRING" id="1265313.HRUBRA_02135"/>
<gene>
    <name evidence="2" type="ORF">HRUBRA_02135</name>
</gene>
<sequence>MNEHEHARTVPAPWVRDRLREGFGHLSAGRLNEAAACCKQVLGSKPDVPEAHFLVGLVALELKQTWHAVQAFGSVTKLQPDHGAAWANLARLFMQAGQPARADAALAKAVEHNDDNPVVLDLIGTVHGLLGEQEEAARWIGRALAKEPDSVPFLINQANNHTFLDHLDEAEEALRRVLAQQPGHPNAHWLLSGLRKATDRTHVEELEHLIEVQADQPRAQAFLCYALGKELEDLEDWDKAFSAFARGAAARRRTLDFDETAEAEMYDAFAHTFTEAWLHDGRQGHDDPAPIFVVGQPRTGTTLVERIITAHSQVHSAGELKQFGHAIRRIGDYREQRQQSARLAEIAAGIDPAQLGKMYLQTTRTMQGDTPRFVDKLPPNYLYIPLILKALPKAKIVHLQRDPMDACFASFKQLFADAYPHSYEQAEMARHHARYFRLMAIWRERFGDRFFDIAYEDTAADLEPNARALIDFLDLPWEDGCLAFHEQKAAVTTASVVQVRQPAHTRSIGRWRRYAEQLEPMRRTLLEAGVAETLAAGARAP</sequence>
<dbReference type="eggNOG" id="COG0457">
    <property type="taxonomic scope" value="Bacteria"/>
</dbReference>
<dbReference type="Gene3D" id="1.25.40.10">
    <property type="entry name" value="Tetratricopeptide repeat domain"/>
    <property type="match status" value="2"/>
</dbReference>
<dbReference type="HOGENOM" id="CLU_017034_1_0_6"/>
<accession>A0A095VPG3</accession>
<dbReference type="Proteomes" id="UP000029640">
    <property type="component" value="Unassembled WGS sequence"/>
</dbReference>
<dbReference type="InterPro" id="IPR019734">
    <property type="entry name" value="TPR_rpt"/>
</dbReference>
<evidence type="ECO:0000313" key="2">
    <source>
        <dbReference type="EMBL" id="KGE03270.1"/>
    </source>
</evidence>
<evidence type="ECO:0000256" key="1">
    <source>
        <dbReference type="ARBA" id="ARBA00022679"/>
    </source>
</evidence>
<dbReference type="AlphaFoldDB" id="A0A095VPG3"/>
<organism evidence="2 3">
    <name type="scientific">Pseudohaliea rubra DSM 19751</name>
    <dbReference type="NCBI Taxonomy" id="1265313"/>
    <lineage>
        <taxon>Bacteria</taxon>
        <taxon>Pseudomonadati</taxon>
        <taxon>Pseudomonadota</taxon>
        <taxon>Gammaproteobacteria</taxon>
        <taxon>Cellvibrionales</taxon>
        <taxon>Halieaceae</taxon>
        <taxon>Pseudohaliea</taxon>
    </lineage>
</organism>
<dbReference type="PANTHER" id="PTHR12788">
    <property type="entry name" value="PROTEIN-TYROSINE SULFOTRANSFERASE 2"/>
    <property type="match status" value="1"/>
</dbReference>
<protein>
    <submittedName>
        <fullName evidence="2">Uncharacterized protein</fullName>
    </submittedName>
</protein>
<keyword evidence="1" id="KW-0808">Transferase</keyword>
<dbReference type="SUPFAM" id="SSF52540">
    <property type="entry name" value="P-loop containing nucleoside triphosphate hydrolases"/>
    <property type="match status" value="1"/>
</dbReference>
<dbReference type="InterPro" id="IPR027417">
    <property type="entry name" value="P-loop_NTPase"/>
</dbReference>
<keyword evidence="3" id="KW-1185">Reference proteome</keyword>
<dbReference type="SMART" id="SM00028">
    <property type="entry name" value="TPR"/>
    <property type="match status" value="6"/>
</dbReference>
<dbReference type="OrthoDB" id="9815894at2"/>
<dbReference type="InterPro" id="IPR011990">
    <property type="entry name" value="TPR-like_helical_dom_sf"/>
</dbReference>
<dbReference type="GO" id="GO:0008476">
    <property type="term" value="F:protein-tyrosine sulfotransferase activity"/>
    <property type="evidence" value="ECO:0007669"/>
    <property type="project" value="InterPro"/>
</dbReference>
<dbReference type="PANTHER" id="PTHR12788:SF10">
    <property type="entry name" value="PROTEIN-TYROSINE SULFOTRANSFERASE"/>
    <property type="match status" value="1"/>
</dbReference>
<name>A0A095VPG3_9GAMM</name>